<comment type="subcellular location">
    <subcellularLocation>
        <location evidence="5">Cell membrane</location>
        <topology evidence="5">Multi-pass membrane protein</topology>
    </subcellularLocation>
    <subcellularLocation>
        <location evidence="1">Membrane</location>
        <topology evidence="1">Multi-pass membrane protein</topology>
    </subcellularLocation>
</comment>
<keyword evidence="2 5" id="KW-0812">Transmembrane</keyword>
<evidence type="ECO:0000256" key="5">
    <source>
        <dbReference type="RuleBase" id="RU363041"/>
    </source>
</evidence>
<comment type="similarity">
    <text evidence="5">Belongs to the 4-toluene sulfonate uptake permease (TSUP) (TC 2.A.102) family.</text>
</comment>
<evidence type="ECO:0000256" key="4">
    <source>
        <dbReference type="ARBA" id="ARBA00023136"/>
    </source>
</evidence>
<feature type="transmembrane region" description="Helical" evidence="5">
    <location>
        <begin position="249"/>
        <end position="270"/>
    </location>
</feature>
<evidence type="ECO:0000256" key="1">
    <source>
        <dbReference type="ARBA" id="ARBA00004141"/>
    </source>
</evidence>
<dbReference type="EMBL" id="JACNJH010000097">
    <property type="protein sequence ID" value="MBC8360574.1"/>
    <property type="molecule type" value="Genomic_DNA"/>
</dbReference>
<evidence type="ECO:0000313" key="6">
    <source>
        <dbReference type="EMBL" id="MBC8360574.1"/>
    </source>
</evidence>
<gene>
    <name evidence="6" type="ORF">H8E23_04170</name>
</gene>
<feature type="transmembrane region" description="Helical" evidence="5">
    <location>
        <begin position="277"/>
        <end position="301"/>
    </location>
</feature>
<feature type="transmembrane region" description="Helical" evidence="5">
    <location>
        <begin position="143"/>
        <end position="164"/>
    </location>
</feature>
<keyword evidence="5" id="KW-1003">Cell membrane</keyword>
<accession>A0A8J6NQS9</accession>
<dbReference type="Proteomes" id="UP000603434">
    <property type="component" value="Unassembled WGS sequence"/>
</dbReference>
<evidence type="ECO:0000256" key="3">
    <source>
        <dbReference type="ARBA" id="ARBA00022989"/>
    </source>
</evidence>
<protein>
    <recommendedName>
        <fullName evidence="5">Probable membrane transporter protein</fullName>
    </recommendedName>
</protein>
<dbReference type="PANTHER" id="PTHR43701:SF12">
    <property type="entry name" value="MEMBRANE TRANSPORTER PROTEIN YTNM-RELATED"/>
    <property type="match status" value="1"/>
</dbReference>
<feature type="transmembrane region" description="Helical" evidence="5">
    <location>
        <begin position="389"/>
        <end position="408"/>
    </location>
</feature>
<reference evidence="6 7" key="1">
    <citation type="submission" date="2020-08" db="EMBL/GenBank/DDBJ databases">
        <title>Bridging the membrane lipid divide: bacteria of the FCB group superphylum have the potential to synthesize archaeal ether lipids.</title>
        <authorList>
            <person name="Villanueva L."/>
            <person name="Von Meijenfeldt F.A.B."/>
            <person name="Westbye A.B."/>
            <person name="Yadav S."/>
            <person name="Hopmans E.C."/>
            <person name="Dutilh B.E."/>
            <person name="Sinninghe Damste J.S."/>
        </authorList>
    </citation>
    <scope>NUCLEOTIDE SEQUENCE [LARGE SCALE GENOMIC DNA]</scope>
    <source>
        <strain evidence="6">NIOZ-UU30</strain>
    </source>
</reference>
<dbReference type="GO" id="GO:0005886">
    <property type="term" value="C:plasma membrane"/>
    <property type="evidence" value="ECO:0007669"/>
    <property type="project" value="UniProtKB-SubCell"/>
</dbReference>
<feature type="transmembrane region" description="Helical" evidence="5">
    <location>
        <begin position="176"/>
        <end position="198"/>
    </location>
</feature>
<comment type="caution">
    <text evidence="6">The sequence shown here is derived from an EMBL/GenBank/DDBJ whole genome shotgun (WGS) entry which is preliminary data.</text>
</comment>
<feature type="transmembrane region" description="Helical" evidence="5">
    <location>
        <begin position="313"/>
        <end position="338"/>
    </location>
</feature>
<feature type="transmembrane region" description="Helical" evidence="5">
    <location>
        <begin position="72"/>
        <end position="104"/>
    </location>
</feature>
<dbReference type="InterPro" id="IPR002781">
    <property type="entry name" value="TM_pro_TauE-like"/>
</dbReference>
<dbReference type="AlphaFoldDB" id="A0A8J6NQS9"/>
<sequence length="426" mass="45884">MKTMRKIYDMLMYGAYAHAKWEYEASMSILRNKKKMVCLLIMFIALILVGAVLVNAKDTLMLGGNKAYAPPVGFAMGALIVAILVGFAAGLMTGAIGVGGGVVITPALMSVGIRGIVVVGTDLLHMFAKAIMGTVVHKKLGNVNYRLAIAFVFGSIFGVTLGGYINRAVYAINPVLSDVFISIIYVVLLGFLGFYAIYDYFQLRKIGTAALEERDKKVELPSVARRLQSLTIPPMIKFDEDLVPDGRRISFILVTIVGFFVGTFAAIMGVGGGFLTFPAFVFVLGISSFTTVGTDVLQIVFTTGYAAIAQYAIYGFIFVSLAMGLLLGSLIGVQLGALTTKVVKGMHIRAFYGLVMLAGFVNRLFALPSKFSDLGTIHISKSLAGGLKLAGVLALYGIVAYFALWVFYHFIANIKTLRWEALGKEG</sequence>
<proteinExistence type="inferred from homology"/>
<keyword evidence="4 5" id="KW-0472">Membrane</keyword>
<dbReference type="PANTHER" id="PTHR43701">
    <property type="entry name" value="MEMBRANE TRANSPORTER PROTEIN MJ0441-RELATED"/>
    <property type="match status" value="1"/>
</dbReference>
<evidence type="ECO:0000313" key="7">
    <source>
        <dbReference type="Proteomes" id="UP000603434"/>
    </source>
</evidence>
<evidence type="ECO:0000256" key="2">
    <source>
        <dbReference type="ARBA" id="ARBA00022692"/>
    </source>
</evidence>
<name>A0A8J6NQS9_9BACT</name>
<feature type="transmembrane region" description="Helical" evidence="5">
    <location>
        <begin position="350"/>
        <end position="369"/>
    </location>
</feature>
<organism evidence="6 7">
    <name type="scientific">Candidatus Desulfatibia profunda</name>
    <dbReference type="NCBI Taxonomy" id="2841695"/>
    <lineage>
        <taxon>Bacteria</taxon>
        <taxon>Pseudomonadati</taxon>
        <taxon>Thermodesulfobacteriota</taxon>
        <taxon>Desulfobacteria</taxon>
        <taxon>Desulfobacterales</taxon>
        <taxon>Desulfobacterales incertae sedis</taxon>
        <taxon>Candidatus Desulfatibia</taxon>
    </lineage>
</organism>
<dbReference type="InterPro" id="IPR051598">
    <property type="entry name" value="TSUP/Inactive_protease-like"/>
</dbReference>
<dbReference type="Pfam" id="PF01925">
    <property type="entry name" value="TauE"/>
    <property type="match status" value="1"/>
</dbReference>
<keyword evidence="3 5" id="KW-1133">Transmembrane helix</keyword>